<protein>
    <recommendedName>
        <fullName evidence="3">Schlafen AlbA-2 domain-containing protein</fullName>
    </recommendedName>
</protein>
<dbReference type="AlphaFoldDB" id="A0A9X6PMB7"/>
<evidence type="ECO:0000313" key="2">
    <source>
        <dbReference type="Proteomes" id="UP000195087"/>
    </source>
</evidence>
<name>A0A9X6PMB7_BACUK</name>
<accession>A0A9X6PMB7</accession>
<evidence type="ECO:0008006" key="3">
    <source>
        <dbReference type="Google" id="ProtNLM"/>
    </source>
</evidence>
<comment type="caution">
    <text evidence="1">The sequence shown here is derived from an EMBL/GenBank/DDBJ whole genome shotgun (WGS) entry which is preliminary data.</text>
</comment>
<dbReference type="EMBL" id="NFEH01000134">
    <property type="protein sequence ID" value="OTZ65428.1"/>
    <property type="molecule type" value="Genomic_DNA"/>
</dbReference>
<dbReference type="RefSeq" id="WP_086392965.1">
    <property type="nucleotide sequence ID" value="NZ_NFEH01000134.1"/>
</dbReference>
<sequence>MFNLVNAKKIFIKFEQEGFSYIQKMIIAQQEENIFLTFQCKKNCTTSTLSIDDKKNYEKAILFFSHVSGGVIIWGIDSNKNNNGVHIAKKIQPISNGKVFFSNLNDLVFKNSNTTNQDVKNTYIPFPKKINRGLVITYVPRKDYLLKLNDYYTKTRDNFAMMMGQILLNDMLENKKLLRESL</sequence>
<gene>
    <name evidence="1" type="ORF">BK769_35350</name>
</gene>
<reference evidence="1 2" key="1">
    <citation type="submission" date="2016-10" db="EMBL/GenBank/DDBJ databases">
        <title>Comparative genomics of Bacillus thuringiensis reveals a path to pathogens against multiple invertebrate hosts.</title>
        <authorList>
            <person name="Zheng J."/>
            <person name="Gao Q."/>
            <person name="Liu H."/>
            <person name="Peng D."/>
            <person name="Ruan L."/>
            <person name="Sun M."/>
        </authorList>
    </citation>
    <scope>NUCLEOTIDE SEQUENCE [LARGE SCALE GENOMIC DNA]</scope>
    <source>
        <strain evidence="1">BGSC 4W1</strain>
    </source>
</reference>
<dbReference type="Proteomes" id="UP000195087">
    <property type="component" value="Unassembled WGS sequence"/>
</dbReference>
<evidence type="ECO:0000313" key="1">
    <source>
        <dbReference type="EMBL" id="OTZ65428.1"/>
    </source>
</evidence>
<organism evidence="1 2">
    <name type="scientific">Bacillus thuringiensis serovar kumamotoensis</name>
    <dbReference type="NCBI Taxonomy" id="132267"/>
    <lineage>
        <taxon>Bacteria</taxon>
        <taxon>Bacillati</taxon>
        <taxon>Bacillota</taxon>
        <taxon>Bacilli</taxon>
        <taxon>Bacillales</taxon>
        <taxon>Bacillaceae</taxon>
        <taxon>Bacillus</taxon>
        <taxon>Bacillus cereus group</taxon>
    </lineage>
</organism>
<proteinExistence type="predicted"/>